<keyword evidence="1" id="KW-1133">Transmembrane helix</keyword>
<dbReference type="AlphaFoldDB" id="A0A9K3IK33"/>
<name>A0A9K3IK33_HELAN</name>
<dbReference type="Proteomes" id="UP000215914">
    <property type="component" value="Unassembled WGS sequence"/>
</dbReference>
<evidence type="ECO:0000313" key="2">
    <source>
        <dbReference type="EMBL" id="KAF5798303.1"/>
    </source>
</evidence>
<gene>
    <name evidence="2" type="ORF">HanXRQr2_Chr07g0291311</name>
</gene>
<sequence length="170" mass="20108">MVFRFASHFPLFFISYLKKLQPSNFSSAPTFNRDMLFSNLITITFIFHVIIPFPLHHHLCMLLPSQMSVKLHRTCTKNVAQTTMKIDERKSSFVYLSRQNMNETVNYVLMKYKMKDFSNRCLLEDTWTLYYCMSRHIILQRGQPTSSSFLAPFASKLCSLLYIDIEMENF</sequence>
<reference evidence="2" key="2">
    <citation type="submission" date="2020-06" db="EMBL/GenBank/DDBJ databases">
        <title>Helianthus annuus Genome sequencing and assembly Release 2.</title>
        <authorList>
            <person name="Gouzy J."/>
            <person name="Langlade N."/>
            <person name="Munos S."/>
        </authorList>
    </citation>
    <scope>NUCLEOTIDE SEQUENCE</scope>
    <source>
        <tissue evidence="2">Leaves</tissue>
    </source>
</reference>
<evidence type="ECO:0000313" key="3">
    <source>
        <dbReference type="Proteomes" id="UP000215914"/>
    </source>
</evidence>
<keyword evidence="1" id="KW-0472">Membrane</keyword>
<organism evidence="2 3">
    <name type="scientific">Helianthus annuus</name>
    <name type="common">Common sunflower</name>
    <dbReference type="NCBI Taxonomy" id="4232"/>
    <lineage>
        <taxon>Eukaryota</taxon>
        <taxon>Viridiplantae</taxon>
        <taxon>Streptophyta</taxon>
        <taxon>Embryophyta</taxon>
        <taxon>Tracheophyta</taxon>
        <taxon>Spermatophyta</taxon>
        <taxon>Magnoliopsida</taxon>
        <taxon>eudicotyledons</taxon>
        <taxon>Gunneridae</taxon>
        <taxon>Pentapetalae</taxon>
        <taxon>asterids</taxon>
        <taxon>campanulids</taxon>
        <taxon>Asterales</taxon>
        <taxon>Asteraceae</taxon>
        <taxon>Asteroideae</taxon>
        <taxon>Heliantheae alliance</taxon>
        <taxon>Heliantheae</taxon>
        <taxon>Helianthus</taxon>
    </lineage>
</organism>
<protein>
    <submittedName>
        <fullName evidence="2">Uncharacterized protein</fullName>
    </submittedName>
</protein>
<keyword evidence="3" id="KW-1185">Reference proteome</keyword>
<dbReference type="Gramene" id="mRNA:HanXRQr2_Chr07g0291311">
    <property type="protein sequence ID" value="CDS:HanXRQr2_Chr07g0291311.1"/>
    <property type="gene ID" value="HanXRQr2_Chr07g0291311"/>
</dbReference>
<evidence type="ECO:0000256" key="1">
    <source>
        <dbReference type="SAM" id="Phobius"/>
    </source>
</evidence>
<accession>A0A9K3IK33</accession>
<proteinExistence type="predicted"/>
<feature type="transmembrane region" description="Helical" evidence="1">
    <location>
        <begin position="36"/>
        <end position="55"/>
    </location>
</feature>
<reference evidence="2" key="1">
    <citation type="journal article" date="2017" name="Nature">
        <title>The sunflower genome provides insights into oil metabolism, flowering and Asterid evolution.</title>
        <authorList>
            <person name="Badouin H."/>
            <person name="Gouzy J."/>
            <person name="Grassa C.J."/>
            <person name="Murat F."/>
            <person name="Staton S.E."/>
            <person name="Cottret L."/>
            <person name="Lelandais-Briere C."/>
            <person name="Owens G.L."/>
            <person name="Carrere S."/>
            <person name="Mayjonade B."/>
            <person name="Legrand L."/>
            <person name="Gill N."/>
            <person name="Kane N.C."/>
            <person name="Bowers J.E."/>
            <person name="Hubner S."/>
            <person name="Bellec A."/>
            <person name="Berard A."/>
            <person name="Berges H."/>
            <person name="Blanchet N."/>
            <person name="Boniface M.C."/>
            <person name="Brunel D."/>
            <person name="Catrice O."/>
            <person name="Chaidir N."/>
            <person name="Claudel C."/>
            <person name="Donnadieu C."/>
            <person name="Faraut T."/>
            <person name="Fievet G."/>
            <person name="Helmstetter N."/>
            <person name="King M."/>
            <person name="Knapp S.J."/>
            <person name="Lai Z."/>
            <person name="Le Paslier M.C."/>
            <person name="Lippi Y."/>
            <person name="Lorenzon L."/>
            <person name="Mandel J.R."/>
            <person name="Marage G."/>
            <person name="Marchand G."/>
            <person name="Marquand E."/>
            <person name="Bret-Mestries E."/>
            <person name="Morien E."/>
            <person name="Nambeesan S."/>
            <person name="Nguyen T."/>
            <person name="Pegot-Espagnet P."/>
            <person name="Pouilly N."/>
            <person name="Raftis F."/>
            <person name="Sallet E."/>
            <person name="Schiex T."/>
            <person name="Thomas J."/>
            <person name="Vandecasteele C."/>
            <person name="Vares D."/>
            <person name="Vear F."/>
            <person name="Vautrin S."/>
            <person name="Crespi M."/>
            <person name="Mangin B."/>
            <person name="Burke J.M."/>
            <person name="Salse J."/>
            <person name="Munos S."/>
            <person name="Vincourt P."/>
            <person name="Rieseberg L.H."/>
            <person name="Langlade N.B."/>
        </authorList>
    </citation>
    <scope>NUCLEOTIDE SEQUENCE</scope>
    <source>
        <tissue evidence="2">Leaves</tissue>
    </source>
</reference>
<dbReference type="EMBL" id="MNCJ02000322">
    <property type="protein sequence ID" value="KAF5798303.1"/>
    <property type="molecule type" value="Genomic_DNA"/>
</dbReference>
<keyword evidence="1" id="KW-0812">Transmembrane</keyword>
<comment type="caution">
    <text evidence="2">The sequence shown here is derived from an EMBL/GenBank/DDBJ whole genome shotgun (WGS) entry which is preliminary data.</text>
</comment>